<dbReference type="PANTHER" id="PTHR42973:SF39">
    <property type="entry name" value="FAD-BINDING PCMH-TYPE DOMAIN-CONTAINING PROTEIN"/>
    <property type="match status" value="1"/>
</dbReference>
<dbReference type="SUPFAM" id="SSF56176">
    <property type="entry name" value="FAD-binding/transporter-associated domain-like"/>
    <property type="match status" value="1"/>
</dbReference>
<dbReference type="InterPro" id="IPR016169">
    <property type="entry name" value="FAD-bd_PCMH_sub2"/>
</dbReference>
<comment type="caution">
    <text evidence="8">The sequence shown here is derived from an EMBL/GenBank/DDBJ whole genome shotgun (WGS) entry which is preliminary data.</text>
</comment>
<comment type="similarity">
    <text evidence="2">Belongs to the oxygen-dependent FAD-linked oxidoreductase family.</text>
</comment>
<keyword evidence="9" id="KW-1185">Reference proteome</keyword>
<name>A0A918RFV8_9ACTN</name>
<dbReference type="RefSeq" id="WP_229879752.1">
    <property type="nucleotide sequence ID" value="NZ_BMWH01000017.1"/>
</dbReference>
<reference evidence="8" key="1">
    <citation type="journal article" date="2014" name="Int. J. Syst. Evol. Microbiol.">
        <title>Complete genome sequence of Corynebacterium casei LMG S-19264T (=DSM 44701T), isolated from a smear-ripened cheese.</title>
        <authorList>
            <consortium name="US DOE Joint Genome Institute (JGI-PGF)"/>
            <person name="Walter F."/>
            <person name="Albersmeier A."/>
            <person name="Kalinowski J."/>
            <person name="Ruckert C."/>
        </authorList>
    </citation>
    <scope>NUCLEOTIDE SEQUENCE</scope>
    <source>
        <strain evidence="8">JCM 5016</strain>
    </source>
</reference>
<reference evidence="8" key="2">
    <citation type="submission" date="2020-09" db="EMBL/GenBank/DDBJ databases">
        <authorList>
            <person name="Sun Q."/>
            <person name="Ohkuma M."/>
        </authorList>
    </citation>
    <scope>NUCLEOTIDE SEQUENCE</scope>
    <source>
        <strain evidence="8">JCM 5016</strain>
    </source>
</reference>
<accession>A0A918RFV8</accession>
<dbReference type="AlphaFoldDB" id="A0A918RFV8"/>
<evidence type="ECO:0000256" key="5">
    <source>
        <dbReference type="ARBA" id="ARBA00023002"/>
    </source>
</evidence>
<evidence type="ECO:0000313" key="9">
    <source>
        <dbReference type="Proteomes" id="UP000623010"/>
    </source>
</evidence>
<organism evidence="8 9">
    <name type="scientific">Streptomyces echinoruber</name>
    <dbReference type="NCBI Taxonomy" id="68898"/>
    <lineage>
        <taxon>Bacteria</taxon>
        <taxon>Bacillati</taxon>
        <taxon>Actinomycetota</taxon>
        <taxon>Actinomycetes</taxon>
        <taxon>Kitasatosporales</taxon>
        <taxon>Streptomycetaceae</taxon>
        <taxon>Streptomyces</taxon>
    </lineage>
</organism>
<protein>
    <submittedName>
        <fullName evidence="8">FAD-linked oxidase</fullName>
    </submittedName>
</protein>
<evidence type="ECO:0000256" key="2">
    <source>
        <dbReference type="ARBA" id="ARBA00005466"/>
    </source>
</evidence>
<dbReference type="InterPro" id="IPR050416">
    <property type="entry name" value="FAD-linked_Oxidoreductase"/>
</dbReference>
<dbReference type="GO" id="GO:0071949">
    <property type="term" value="F:FAD binding"/>
    <property type="evidence" value="ECO:0007669"/>
    <property type="project" value="InterPro"/>
</dbReference>
<evidence type="ECO:0000256" key="1">
    <source>
        <dbReference type="ARBA" id="ARBA00001974"/>
    </source>
</evidence>
<gene>
    <name evidence="8" type="ORF">GCM10010389_40680</name>
</gene>
<dbReference type="Proteomes" id="UP000623010">
    <property type="component" value="Unassembled WGS sequence"/>
</dbReference>
<feature type="region of interest" description="Disordered" evidence="6">
    <location>
        <begin position="1"/>
        <end position="32"/>
    </location>
</feature>
<keyword evidence="3" id="KW-0285">Flavoprotein</keyword>
<dbReference type="InterPro" id="IPR012951">
    <property type="entry name" value="BBE"/>
</dbReference>
<dbReference type="PROSITE" id="PS51387">
    <property type="entry name" value="FAD_PCMH"/>
    <property type="match status" value="1"/>
</dbReference>
<sequence>MADTMSPASPARTPPQSGATPPPVTVRPGDPRYDDLALRRRNERFDQRPAYFQLAWTTDQVVAAVNEAVRAGRPISVRSGGHSMENSVGEHPDGVVIDMAGMNAVYYDPEVRAFAVESGATLGEVFRLLYLNWGVTIPGGWCHSVCVGGHIQGGGYGALSRSLGSVVDYLHAVEVVVVDGTGSARAVVATRDPEDPNHDLWWAHTGGGGGNFGVVTRYWLRSPGAEGDDPAALLPKPPASLLSGAIMWSWTDLPRDAFRRLMHNHAAWHEANSDPDSPARTLHSTLMITCRGEQDTPADVLVFAMLDGSRPDTRALMDGYLDSLAEGVGGIRQVGEPAPWLHAVIPHDVDADSQRGSEYARYKGKAGYLRRGYTDRQIDVLYDHLTEPRPHLEIGRLWLVSYGGKVNAVAPAATALAQRDSILKAVYTATWTDPAHDAENLDWLRRFYRDIYADTGGVPVPGEVSDGTYINYPDTDLADPHWNTSGVPWHYLYYKDNYPRLQRVKSRWDPLHVFRHSLSIRPAESGGNA</sequence>
<dbReference type="InterPro" id="IPR036318">
    <property type="entry name" value="FAD-bd_PCMH-like_sf"/>
</dbReference>
<feature type="domain" description="FAD-binding PCMH-type" evidence="7">
    <location>
        <begin position="44"/>
        <end position="225"/>
    </location>
</feature>
<dbReference type="InterPro" id="IPR006094">
    <property type="entry name" value="Oxid_FAD_bind_N"/>
</dbReference>
<dbReference type="Gene3D" id="3.30.465.10">
    <property type="match status" value="1"/>
</dbReference>
<keyword evidence="4" id="KW-0274">FAD</keyword>
<dbReference type="PANTHER" id="PTHR42973">
    <property type="entry name" value="BINDING OXIDOREDUCTASE, PUTATIVE (AFU_ORTHOLOGUE AFUA_1G17690)-RELATED"/>
    <property type="match status" value="1"/>
</dbReference>
<dbReference type="Pfam" id="PF01565">
    <property type="entry name" value="FAD_binding_4"/>
    <property type="match status" value="1"/>
</dbReference>
<keyword evidence="5" id="KW-0560">Oxidoreductase</keyword>
<evidence type="ECO:0000313" key="8">
    <source>
        <dbReference type="EMBL" id="GGZ97365.1"/>
    </source>
</evidence>
<dbReference type="Gene3D" id="3.40.462.20">
    <property type="match status" value="1"/>
</dbReference>
<dbReference type="EMBL" id="BMWH01000017">
    <property type="protein sequence ID" value="GGZ97365.1"/>
    <property type="molecule type" value="Genomic_DNA"/>
</dbReference>
<dbReference type="Pfam" id="PF08031">
    <property type="entry name" value="BBE"/>
    <property type="match status" value="1"/>
</dbReference>
<proteinExistence type="inferred from homology"/>
<comment type="cofactor">
    <cofactor evidence="1">
        <name>FAD</name>
        <dbReference type="ChEBI" id="CHEBI:57692"/>
    </cofactor>
</comment>
<dbReference type="InterPro" id="IPR016166">
    <property type="entry name" value="FAD-bd_PCMH"/>
</dbReference>
<evidence type="ECO:0000256" key="3">
    <source>
        <dbReference type="ARBA" id="ARBA00022630"/>
    </source>
</evidence>
<evidence type="ECO:0000256" key="6">
    <source>
        <dbReference type="SAM" id="MobiDB-lite"/>
    </source>
</evidence>
<evidence type="ECO:0000256" key="4">
    <source>
        <dbReference type="ARBA" id="ARBA00022827"/>
    </source>
</evidence>
<evidence type="ECO:0000259" key="7">
    <source>
        <dbReference type="PROSITE" id="PS51387"/>
    </source>
</evidence>
<dbReference type="GO" id="GO:0016491">
    <property type="term" value="F:oxidoreductase activity"/>
    <property type="evidence" value="ECO:0007669"/>
    <property type="project" value="UniProtKB-KW"/>
</dbReference>